<feature type="domain" description="Cell morphogenesis central region" evidence="4">
    <location>
        <begin position="1333"/>
        <end position="1509"/>
    </location>
</feature>
<feature type="compositionally biased region" description="Polar residues" evidence="1">
    <location>
        <begin position="1"/>
        <end position="10"/>
    </location>
</feature>
<evidence type="ECO:0000313" key="5">
    <source>
        <dbReference type="EMBL" id="KAB5588895.1"/>
    </source>
</evidence>
<evidence type="ECO:0000313" key="6">
    <source>
        <dbReference type="Proteomes" id="UP000383932"/>
    </source>
</evidence>
<feature type="region of interest" description="Disordered" evidence="1">
    <location>
        <begin position="2630"/>
        <end position="2689"/>
    </location>
</feature>
<proteinExistence type="predicted"/>
<name>A0A5N5QAX0_9AGAM</name>
<dbReference type="OrthoDB" id="6287725at2759"/>
<dbReference type="Pfam" id="PF14225">
    <property type="entry name" value="MOR2-PAG1_C"/>
    <property type="match status" value="1"/>
</dbReference>
<dbReference type="Pfam" id="PF14222">
    <property type="entry name" value="MOR2-PAG1_N"/>
    <property type="match status" value="1"/>
</dbReference>
<dbReference type="InterPro" id="IPR016024">
    <property type="entry name" value="ARM-type_fold"/>
</dbReference>
<dbReference type="EMBL" id="SSOP01000350">
    <property type="protein sequence ID" value="KAB5588895.1"/>
    <property type="molecule type" value="Genomic_DNA"/>
</dbReference>
<dbReference type="PANTHER" id="PTHR12295:SF30">
    <property type="entry name" value="PROTEIN FURRY"/>
    <property type="match status" value="1"/>
</dbReference>
<feature type="compositionally biased region" description="Low complexity" evidence="1">
    <location>
        <begin position="156"/>
        <end position="182"/>
    </location>
</feature>
<dbReference type="InterPro" id="IPR029473">
    <property type="entry name" value="MOR2-PAG1_mid"/>
</dbReference>
<dbReference type="Pfam" id="PF14228">
    <property type="entry name" value="MOR2-PAG1_mid"/>
    <property type="match status" value="3"/>
</dbReference>
<feature type="domain" description="Cell morphogenesis central region" evidence="4">
    <location>
        <begin position="1631"/>
        <end position="1829"/>
    </location>
</feature>
<organism evidence="5 6">
    <name type="scientific">Ceratobasidium theobromae</name>
    <dbReference type="NCBI Taxonomy" id="1582974"/>
    <lineage>
        <taxon>Eukaryota</taxon>
        <taxon>Fungi</taxon>
        <taxon>Dikarya</taxon>
        <taxon>Basidiomycota</taxon>
        <taxon>Agaricomycotina</taxon>
        <taxon>Agaricomycetes</taxon>
        <taxon>Cantharellales</taxon>
        <taxon>Ceratobasidiaceae</taxon>
        <taxon>Ceratobasidium</taxon>
    </lineage>
</organism>
<keyword evidence="6" id="KW-1185">Reference proteome</keyword>
<dbReference type="GO" id="GO:0005938">
    <property type="term" value="C:cell cortex"/>
    <property type="evidence" value="ECO:0007669"/>
    <property type="project" value="TreeGrafter"/>
</dbReference>
<protein>
    <submittedName>
        <fullName evidence="5">Cell polarity protein</fullName>
    </submittedName>
</protein>
<dbReference type="InterPro" id="IPR025614">
    <property type="entry name" value="Cell_morpho_N"/>
</dbReference>
<feature type="region of interest" description="Disordered" evidence="1">
    <location>
        <begin position="298"/>
        <end position="382"/>
    </location>
</feature>
<dbReference type="SUPFAM" id="SSF48371">
    <property type="entry name" value="ARM repeat"/>
    <property type="match status" value="1"/>
</dbReference>
<feature type="region of interest" description="Disordered" evidence="1">
    <location>
        <begin position="479"/>
        <end position="499"/>
    </location>
</feature>
<feature type="domain" description="Cell morphogenesis protein C-terminal" evidence="3">
    <location>
        <begin position="2106"/>
        <end position="2354"/>
    </location>
</feature>
<dbReference type="Proteomes" id="UP000383932">
    <property type="component" value="Unassembled WGS sequence"/>
</dbReference>
<feature type="domain" description="Cell morphogenesis central region" evidence="4">
    <location>
        <begin position="1898"/>
        <end position="2067"/>
    </location>
</feature>
<dbReference type="GO" id="GO:0000902">
    <property type="term" value="P:cell morphogenesis"/>
    <property type="evidence" value="ECO:0007669"/>
    <property type="project" value="InterPro"/>
</dbReference>
<feature type="region of interest" description="Disordered" evidence="1">
    <location>
        <begin position="2518"/>
        <end position="2615"/>
    </location>
</feature>
<feature type="compositionally biased region" description="Polar residues" evidence="1">
    <location>
        <begin position="2518"/>
        <end position="2529"/>
    </location>
</feature>
<feature type="region of interest" description="Disordered" evidence="1">
    <location>
        <begin position="110"/>
        <end position="260"/>
    </location>
</feature>
<feature type="compositionally biased region" description="Acidic residues" evidence="1">
    <location>
        <begin position="2581"/>
        <end position="2590"/>
    </location>
</feature>
<feature type="compositionally biased region" description="Polar residues" evidence="1">
    <location>
        <begin position="488"/>
        <end position="498"/>
    </location>
</feature>
<gene>
    <name evidence="5" type="ORF">CTheo_7661</name>
</gene>
<sequence length="2720" mass="299002">MSTVIGSSVNPRAANGCEHSHGNKRCDEVTDHNQCGDPSTSAISTGTFLRILPTDISQVLIELLGIFVVANGIGKSFICSVPAGLGCAMQIEIPTFDDDDYTPGVTPFGRPAQQFGRGSPTPSHPFGDHGQSTMFTLPTQGGSSLPAGPSHLSAASNTGPPGSSNNSNGGGMFSMSNGSGMFAPPSAGHVRGESDTSLQSFRFDPPPRAKRKGSFASLKAAFKSGTSGKSVPPVPKHAGSSSQQLRRPSTSAASSRIAGRSMHSAAPSYAASELSDGGVGNSSFGGFGGYNGFNITTNNGFGPADEEIPPVPQLPPSQNHNAGSRDLSSSGGFKFGGARPRNVSTATSRLGGSTVDVTQNIPIPRPQRPITPYENGDASPDPKTPAEYALHAVFLRFVTEVEQKMGAFLKEPLYSEPLLSTLLGPGADRQFDCTLASLAHIALKHTRLVIDALARWRRTQRLVPTAAQIRVHTQRHQLGHSAAHSDSVPPTNLNSTLGALNPGGANGIGYNSSAYSQTEVSKALAERMELMTVYALSRALLAVLVAVSEPGKDVLGEGMGASLEENSFEPVRNPDLKRLALSGNHRANVELSGTLLGQIANIRFQSVTDRYLRELEPVAAGQVPRDHDARYEHMVEGLKYIRIKVWPPEAFEEGAEFMETLSKSFANAHGTRLKIAFAKSLVEILHPIGKTAQAEVNHPGWAKAIELIYPKAREMLAKPRYFGVAYPLVISALCVAPQDFFAKNWMLCIDLSVAKMKQEKQARVACLNGILRIVWTYLYRCPEASSTTTSKLDIVLKHLFPPKGQSIFPPDESLECHEYILHFILTRHFDYGCDLVMEFLQESEVLGNGTLDLALPFRPIIALRAVLLTLAVMEKDTKPTWPSSIDFTTFDTQDDYTFDATFLPESFFTKPGVSTFFERCGPVVGKLAMTCAQAVGHLTLADERFLRTNLSFEEGEQLVFKRRGELSVAYPRHLDPQVYFLMVCFESLPRCLHPSVSPIEALDLLIKSINHVDAGLSEAASSALRRISADEKHVKVAVWRCTRYLFLSTTQTGVRDTSALRIVSEQEYVVPLWVELVEAWADKLEKASNEESGDSELVKVDSRELARDIEGGALYLLSSVSQLLRSMAAKVLLLCTTLIPNAQKQGSSSQHHPPGSEMRVADILLGKGPSIAAIFEKREHAPPEKYRRKFYHWQQNKDPNCLLRLAQSRDEDDLRVWMYIFPAITQECMDRCPYTLEYARMAWNSWIVRFHPIMSTIAGISSKVAAAAPLARPTRQGSGASEEVEDRRDGHGLSVEQWRCWIIALCSCATQSDARPAPTREHVRMPSDPASQRERLTTARGLFRLIIPFLSSDQTRFRDAVTTALGSVHLSTFRTVLEDLQSITRHIYDEFRSTAANRSSQTARRARSQDRLYVSVAQVHQLTAHFIRDPKSLSDQGALHFMLQFVRETKTFLSHNDIKQDCDSHRLRRLFCGVVENLFDALSNRKDIDRFMWPHARLELFHLCQDWCVYGPESGPVRQRHATMRANAVRYGTITLYDSECEQLVEAVPAAMASLCAGAFFYVDNTSHSPGNHTTPDSPVPLTVHGVLDWINASLEHPSESVNTAGRKALKSLLTYPARNEGLLDDICRRAFASLHNIPGGTPSFGVVADVILTCADSPFSFSQVVCLALASLGDTDHQIRRHGFDVLEAIHRQTSSVAFIAESEAAIRSYAPSVYLPGQRRISEFLATNHPKEAVALLAQCALHLSSLREGEALVLHSLEPWVAHVELMAEGTNDLLPTGDLCMHNLLALTIRFGDTYPNEVQALWTKLVAGTYPMNHHAIVKWLIEQATWLGNAAFVAYSRRVIAYLSRTQFGEFVFHELCTLISPATMSIQKANMPKRPRSHLYTANLETLLPLSESRKQLSVAQLALLFLGDVALDPTWDISYQLPIFLHAIFLQADHKSSSVEQEIHHLLLQTLRTCTAVYDNGAGSITREDVKSSLARLADQTSNAFWLSDDPGTLDMEKLCLEVLRLLEPSRPRLRQEWGLLALEWGAHSSDASTASRSLQLLRILKPRIQQGAFNELLGRLTNTVATNDSGPQKVCQEVLMSLTSLVKADVIDHNLWPQLFWCSRACLSTTVEAEYAHALILLKTLLQILDITDPSVIEDLLSHQPESWDTDDISLQSVILPGLRSSLTWKDSMEVLKALSRCTSPEFVDQSGGRLRSLYTVCLPPFLEAMDMPQLDEDLSELAMNIAKMAKDENRAGISHLMTSFAKQKFRTKEDFLRQAVSCLRENYTAKHSTEILTLLLGLVLNSERWLRVRSMQLLKLLFQHVETKSQNVLSELLMPLLSLLRTDLALQALDVLDEPLSVSGGLAATHVLRMSMHIRSSRELEENLVVFGMPEPSGWCVAKPLEMASLCRRNVQALYESLSATASARPVTMAFSVALNNVPSQNEMAEMDEFEQFTTNAEGADEDDLGNLVSQLNDLNSFFTTEDPLFPDPITISPAPPSAPITFQNEAERRVAAILSRSLAKSGTSISSMEGISQSADREHGSDKAPGTPYIGLFEMSTPHRGGADATPRAHENGDIRYGTHAQGYLDDSDGEEGGCEGDSYASHSQFHHPPSQEDLASTSYPISSSFNSVFQEGAASLGLNGPSGRDRRTYSDDGESDEDRRGAFGLESPRQKPSGGLRSLFSGGANGHSRNGESKAMAAFGGTVNMSMNVSSSRTAQRFDRRKKI</sequence>
<dbReference type="GO" id="GO:0030427">
    <property type="term" value="C:site of polarized growth"/>
    <property type="evidence" value="ECO:0007669"/>
    <property type="project" value="TreeGrafter"/>
</dbReference>
<comment type="caution">
    <text evidence="5">The sequence shown here is derived from an EMBL/GenBank/DDBJ whole genome shotgun (WGS) entry which is preliminary data.</text>
</comment>
<feature type="compositionally biased region" description="Polar residues" evidence="1">
    <location>
        <begin position="130"/>
        <end position="143"/>
    </location>
</feature>
<dbReference type="InterPro" id="IPR025481">
    <property type="entry name" value="Cell_Morphogen_C"/>
</dbReference>
<dbReference type="PANTHER" id="PTHR12295">
    <property type="entry name" value="FURRY-RELATED"/>
    <property type="match status" value="1"/>
</dbReference>
<evidence type="ECO:0000259" key="4">
    <source>
        <dbReference type="Pfam" id="PF14228"/>
    </source>
</evidence>
<feature type="region of interest" description="Disordered" evidence="1">
    <location>
        <begin position="1"/>
        <end position="22"/>
    </location>
</feature>
<feature type="domain" description="Cell morphogenesis protein N-terminal" evidence="2">
    <location>
        <begin position="526"/>
        <end position="1080"/>
    </location>
</feature>
<evidence type="ECO:0000259" key="3">
    <source>
        <dbReference type="Pfam" id="PF14225"/>
    </source>
</evidence>
<accession>A0A5N5QAX0</accession>
<feature type="compositionally biased region" description="Polar residues" evidence="1">
    <location>
        <begin position="239"/>
        <end position="254"/>
    </location>
</feature>
<dbReference type="InterPro" id="IPR039867">
    <property type="entry name" value="Furry/Tao3/Mor2"/>
</dbReference>
<feature type="compositionally biased region" description="Polar residues" evidence="1">
    <location>
        <begin position="316"/>
        <end position="331"/>
    </location>
</feature>
<evidence type="ECO:0000259" key="2">
    <source>
        <dbReference type="Pfam" id="PF14222"/>
    </source>
</evidence>
<evidence type="ECO:0000256" key="1">
    <source>
        <dbReference type="SAM" id="MobiDB-lite"/>
    </source>
</evidence>
<feature type="compositionally biased region" description="Polar residues" evidence="1">
    <location>
        <begin position="342"/>
        <end position="357"/>
    </location>
</feature>
<reference evidence="5 6" key="1">
    <citation type="journal article" date="2019" name="Fungal Biol. Biotechnol.">
        <title>Draft genome sequence of fastidious pathogen Ceratobasidium theobromae, which causes vascular-streak dieback in Theobroma cacao.</title>
        <authorList>
            <person name="Ali S.S."/>
            <person name="Asman A."/>
            <person name="Shao J."/>
            <person name="Firmansyah A.P."/>
            <person name="Susilo A.W."/>
            <person name="Rosmana A."/>
            <person name="McMahon P."/>
            <person name="Junaid M."/>
            <person name="Guest D."/>
            <person name="Kheng T.Y."/>
            <person name="Meinhardt L.W."/>
            <person name="Bailey B.A."/>
        </authorList>
    </citation>
    <scope>NUCLEOTIDE SEQUENCE [LARGE SCALE GENOMIC DNA]</scope>
    <source>
        <strain evidence="5 6">CT2</strain>
    </source>
</reference>